<dbReference type="EMBL" id="JAOCQF010000003">
    <property type="protein sequence ID" value="MCT8330952.1"/>
    <property type="molecule type" value="Genomic_DNA"/>
</dbReference>
<accession>A0ABT2NPT6</accession>
<evidence type="ECO:0000313" key="2">
    <source>
        <dbReference type="EMBL" id="MCT8330952.1"/>
    </source>
</evidence>
<keyword evidence="1" id="KW-1133">Transmembrane helix</keyword>
<protein>
    <submittedName>
        <fullName evidence="2">Uncharacterized protein</fullName>
    </submittedName>
</protein>
<evidence type="ECO:0000256" key="1">
    <source>
        <dbReference type="SAM" id="Phobius"/>
    </source>
</evidence>
<feature type="transmembrane region" description="Helical" evidence="1">
    <location>
        <begin position="71"/>
        <end position="89"/>
    </location>
</feature>
<reference evidence="3" key="1">
    <citation type="submission" date="2023-07" db="EMBL/GenBank/DDBJ databases">
        <title>Defluviimonas sediminis sp. nov., isolated from mangrove sediment.</title>
        <authorList>
            <person name="Liu L."/>
            <person name="Li J."/>
            <person name="Huang Y."/>
            <person name="Pan J."/>
            <person name="Li M."/>
        </authorList>
    </citation>
    <scope>NUCLEOTIDE SEQUENCE [LARGE SCALE GENOMIC DNA]</scope>
    <source>
        <strain evidence="3">FT324</strain>
    </source>
</reference>
<feature type="transmembrane region" description="Helical" evidence="1">
    <location>
        <begin position="36"/>
        <end position="59"/>
    </location>
</feature>
<organism evidence="2 3">
    <name type="scientific">Albidovulum sediminis</name>
    <dbReference type="NCBI Taxonomy" id="3066345"/>
    <lineage>
        <taxon>Bacteria</taxon>
        <taxon>Pseudomonadati</taxon>
        <taxon>Pseudomonadota</taxon>
        <taxon>Alphaproteobacteria</taxon>
        <taxon>Rhodobacterales</taxon>
        <taxon>Paracoccaceae</taxon>
        <taxon>Albidovulum</taxon>
    </lineage>
</organism>
<comment type="caution">
    <text evidence="2">The sequence shown here is derived from an EMBL/GenBank/DDBJ whole genome shotgun (WGS) entry which is preliminary data.</text>
</comment>
<evidence type="ECO:0000313" key="3">
    <source>
        <dbReference type="Proteomes" id="UP001205601"/>
    </source>
</evidence>
<feature type="transmembrane region" description="Helical" evidence="1">
    <location>
        <begin position="238"/>
        <end position="261"/>
    </location>
</feature>
<feature type="transmembrane region" description="Helical" evidence="1">
    <location>
        <begin position="200"/>
        <end position="218"/>
    </location>
</feature>
<sequence length="278" mass="31036">MMSRFTGALARAVLVMVLVAMPSLMLPGVHRDTTQIVALVAIFASLLTFIEYVATYPSLMEFRDAPPFNRLRFLSLFITVFLLATIVRGQNEQTALTLFVETIGNRLGEMIDVPYSPVRLFVLMLPDDMSLYHMILIRTAAGISYTVSLVTLIVFVIALRVIDWPARLGTFNVWINLPTFDPTTGGDVVQRLRRDARFNIVLGFLLPFFIPAGIRAVASSFEPVSLESPQTLIWTMTAWAFLPASLLMRGIAMGRIAGMIAEKRRRSERPAQGELQPV</sequence>
<proteinExistence type="predicted"/>
<keyword evidence="1" id="KW-0812">Transmembrane</keyword>
<keyword evidence="3" id="KW-1185">Reference proteome</keyword>
<keyword evidence="1" id="KW-0472">Membrane</keyword>
<dbReference type="Proteomes" id="UP001205601">
    <property type="component" value="Unassembled WGS sequence"/>
</dbReference>
<name>A0ABT2NPT6_9RHOB</name>
<feature type="transmembrane region" description="Helical" evidence="1">
    <location>
        <begin position="12"/>
        <end position="30"/>
    </location>
</feature>
<gene>
    <name evidence="2" type="ORF">N5I32_15645</name>
</gene>
<feature type="transmembrane region" description="Helical" evidence="1">
    <location>
        <begin position="131"/>
        <end position="159"/>
    </location>
</feature>